<evidence type="ECO:0000313" key="4">
    <source>
        <dbReference type="Proteomes" id="UP000015453"/>
    </source>
</evidence>
<keyword evidence="4" id="KW-1185">Reference proteome</keyword>
<feature type="region of interest" description="Disordered" evidence="2">
    <location>
        <begin position="140"/>
        <end position="166"/>
    </location>
</feature>
<dbReference type="Proteomes" id="UP000015453">
    <property type="component" value="Unassembled WGS sequence"/>
</dbReference>
<proteinExistence type="predicted"/>
<feature type="non-terminal residue" evidence="3">
    <location>
        <position position="359"/>
    </location>
</feature>
<protein>
    <submittedName>
        <fullName evidence="3">Uncharacterized protein</fullName>
    </submittedName>
</protein>
<sequence>LQIWNNAAFEDFSGAWCSSNPIFADAPPFDSASGKENQSKESDNRPIQPLRCAPFKELNGDGVVSVARTIDDEIEAIESEISRLSSRLKDLKLQKAAGKKNSSKIPEEIPVKSRKQQAPRRGMSLGPIEILSGVRRRGMSLGPSEIQSSKSTTPLSTTTPAQNRRKSCLLKLPEINEEEDTAVVGRKPFTASPKHSRNAIPTRQAITTRRKNTKKEDATAIQPKKLFTDVEKPVPNKKHHLSSRPAGRVVPSRYASSSCCSSSQASAIKKRSLPENDQERVDKKRSLPCNNNNNNIQASGGASRVKKRWEIPSRIVVHASCLESEKSPGVVLPRIRIARRSPKRLSPRDSGPAKRVAEL</sequence>
<dbReference type="AlphaFoldDB" id="S8DFM1"/>
<feature type="region of interest" description="Disordered" evidence="2">
    <location>
        <begin position="27"/>
        <end position="48"/>
    </location>
</feature>
<feature type="region of interest" description="Disordered" evidence="2">
    <location>
        <begin position="185"/>
        <end position="305"/>
    </location>
</feature>
<evidence type="ECO:0000313" key="3">
    <source>
        <dbReference type="EMBL" id="EPS61603.1"/>
    </source>
</evidence>
<evidence type="ECO:0000256" key="1">
    <source>
        <dbReference type="SAM" id="Coils"/>
    </source>
</evidence>
<dbReference type="PANTHER" id="PTHR36386">
    <property type="entry name" value="OS06G0683900 PROTEIN"/>
    <property type="match status" value="1"/>
</dbReference>
<feature type="compositionally biased region" description="Low complexity" evidence="2">
    <location>
        <begin position="255"/>
        <end position="267"/>
    </location>
</feature>
<name>S8DFM1_9LAMI</name>
<feature type="region of interest" description="Disordered" evidence="2">
    <location>
        <begin position="95"/>
        <end position="121"/>
    </location>
</feature>
<dbReference type="EMBL" id="AUSU01006720">
    <property type="protein sequence ID" value="EPS61603.1"/>
    <property type="molecule type" value="Genomic_DNA"/>
</dbReference>
<feature type="compositionally biased region" description="Basic and acidic residues" evidence="2">
    <location>
        <begin position="272"/>
        <end position="285"/>
    </location>
</feature>
<keyword evidence="1" id="KW-0175">Coiled coil</keyword>
<dbReference type="OrthoDB" id="1932658at2759"/>
<dbReference type="PANTHER" id="PTHR36386:SF1">
    <property type="entry name" value="OS06G0683900 PROTEIN"/>
    <property type="match status" value="1"/>
</dbReference>
<feature type="region of interest" description="Disordered" evidence="2">
    <location>
        <begin position="337"/>
        <end position="359"/>
    </location>
</feature>
<comment type="caution">
    <text evidence="3">The sequence shown here is derived from an EMBL/GenBank/DDBJ whole genome shotgun (WGS) entry which is preliminary data.</text>
</comment>
<feature type="non-terminal residue" evidence="3">
    <location>
        <position position="1"/>
    </location>
</feature>
<reference evidence="3 4" key="1">
    <citation type="journal article" date="2013" name="BMC Genomics">
        <title>The miniature genome of a carnivorous plant Genlisea aurea contains a low number of genes and short non-coding sequences.</title>
        <authorList>
            <person name="Leushkin E.V."/>
            <person name="Sutormin R.A."/>
            <person name="Nabieva E.R."/>
            <person name="Penin A.A."/>
            <person name="Kondrashov A.S."/>
            <person name="Logacheva M.D."/>
        </authorList>
    </citation>
    <scope>NUCLEOTIDE SEQUENCE [LARGE SCALE GENOMIC DNA]</scope>
</reference>
<evidence type="ECO:0000256" key="2">
    <source>
        <dbReference type="SAM" id="MobiDB-lite"/>
    </source>
</evidence>
<feature type="coiled-coil region" evidence="1">
    <location>
        <begin position="67"/>
        <end position="94"/>
    </location>
</feature>
<accession>S8DFM1</accession>
<feature type="compositionally biased region" description="Low complexity" evidence="2">
    <location>
        <begin position="148"/>
        <end position="160"/>
    </location>
</feature>
<organism evidence="3 4">
    <name type="scientific">Genlisea aurea</name>
    <dbReference type="NCBI Taxonomy" id="192259"/>
    <lineage>
        <taxon>Eukaryota</taxon>
        <taxon>Viridiplantae</taxon>
        <taxon>Streptophyta</taxon>
        <taxon>Embryophyta</taxon>
        <taxon>Tracheophyta</taxon>
        <taxon>Spermatophyta</taxon>
        <taxon>Magnoliopsida</taxon>
        <taxon>eudicotyledons</taxon>
        <taxon>Gunneridae</taxon>
        <taxon>Pentapetalae</taxon>
        <taxon>asterids</taxon>
        <taxon>lamiids</taxon>
        <taxon>Lamiales</taxon>
        <taxon>Lentibulariaceae</taxon>
        <taxon>Genlisea</taxon>
    </lineage>
</organism>
<gene>
    <name evidence="3" type="ORF">M569_13192</name>
</gene>